<dbReference type="AlphaFoldDB" id="A0A511YVV8"/>
<dbReference type="InterPro" id="IPR016181">
    <property type="entry name" value="Acyl_CoA_acyltransferase"/>
</dbReference>
<dbReference type="SUPFAM" id="SSF55729">
    <property type="entry name" value="Acyl-CoA N-acyltransferases (Nat)"/>
    <property type="match status" value="1"/>
</dbReference>
<dbReference type="InterPro" id="IPR025289">
    <property type="entry name" value="DUF4081"/>
</dbReference>
<dbReference type="RefSeq" id="WP_034246992.1">
    <property type="nucleotide sequence ID" value="NZ_BJYK01000001.1"/>
</dbReference>
<dbReference type="InterPro" id="IPR016794">
    <property type="entry name" value="UCP21603_acetyltransf"/>
</dbReference>
<dbReference type="Pfam" id="PF13312">
    <property type="entry name" value="DUF4081"/>
    <property type="match status" value="1"/>
</dbReference>
<dbReference type="InterPro" id="IPR000182">
    <property type="entry name" value="GNAT_dom"/>
</dbReference>
<keyword evidence="2" id="KW-0808">Transferase</keyword>
<gene>
    <name evidence="2" type="ORF">AFE02nite_10570</name>
</gene>
<reference evidence="2 3" key="1">
    <citation type="submission" date="2019-07" db="EMBL/GenBank/DDBJ databases">
        <title>Whole genome shotgun sequence of Actinotalea fermentans NBRC 105374.</title>
        <authorList>
            <person name="Hosoyama A."/>
            <person name="Uohara A."/>
            <person name="Ohji S."/>
            <person name="Ichikawa N."/>
        </authorList>
    </citation>
    <scope>NUCLEOTIDE SEQUENCE [LARGE SCALE GENOMIC DNA]</scope>
    <source>
        <strain evidence="2 3">NBRC 105374</strain>
    </source>
</reference>
<comment type="caution">
    <text evidence="2">The sequence shown here is derived from an EMBL/GenBank/DDBJ whole genome shotgun (WGS) entry which is preliminary data.</text>
</comment>
<dbReference type="GO" id="GO:0016747">
    <property type="term" value="F:acyltransferase activity, transferring groups other than amino-acyl groups"/>
    <property type="evidence" value="ECO:0007669"/>
    <property type="project" value="InterPro"/>
</dbReference>
<dbReference type="EMBL" id="BJYK01000001">
    <property type="protein sequence ID" value="GEN79323.1"/>
    <property type="molecule type" value="Genomic_DNA"/>
</dbReference>
<keyword evidence="3" id="KW-1185">Reference proteome</keyword>
<evidence type="ECO:0000313" key="2">
    <source>
        <dbReference type="EMBL" id="GEN79323.1"/>
    </source>
</evidence>
<name>A0A511YVV8_9CELL</name>
<accession>A0A511YVV8</accession>
<proteinExistence type="predicted"/>
<dbReference type="PROSITE" id="PS51186">
    <property type="entry name" value="GNAT"/>
    <property type="match status" value="1"/>
</dbReference>
<protein>
    <submittedName>
        <fullName evidence="2">N-acetyltransferase GCN5</fullName>
    </submittedName>
</protein>
<feature type="domain" description="N-acetyltransferase" evidence="1">
    <location>
        <begin position="144"/>
        <end position="288"/>
    </location>
</feature>
<dbReference type="Gene3D" id="3.40.630.30">
    <property type="match status" value="1"/>
</dbReference>
<evidence type="ECO:0000313" key="3">
    <source>
        <dbReference type="Proteomes" id="UP000321484"/>
    </source>
</evidence>
<dbReference type="OrthoDB" id="5241264at2"/>
<dbReference type="Pfam" id="PF00583">
    <property type="entry name" value="Acetyltransf_1"/>
    <property type="match status" value="1"/>
</dbReference>
<dbReference type="PIRSF" id="PIRSF021603">
    <property type="entry name" value="UCP21603_acetyltransf"/>
    <property type="match status" value="1"/>
</dbReference>
<sequence length="288" mass="30560">MGRWRTSARSVVTDVALADAAALCAHDPVATVLAATRVEAALASGSDRAGAVIWGMQRGGVLDALCWAGANLVPVCDPDDAEALDAFADAARRQGRRCSSIVGEARSVLGLWERLADAWGPARDVRADQPSLVIDHLADVAPDPAVRMARPEELPLLLPASVAMFVEEVGYSPLSGSPGAYEARVRALVEEGRTFVRIEDGPQGPEVVFKADLGAVTQQVAQVQGVWVTPRLRGRRISEHGMAAVVAHTLGRVAPVVSLYVNAYNAPALACYRRVGFRQVGTYATVLF</sequence>
<dbReference type="Proteomes" id="UP000321484">
    <property type="component" value="Unassembled WGS sequence"/>
</dbReference>
<organism evidence="2 3">
    <name type="scientific">Actinotalea fermentans</name>
    <dbReference type="NCBI Taxonomy" id="43671"/>
    <lineage>
        <taxon>Bacteria</taxon>
        <taxon>Bacillati</taxon>
        <taxon>Actinomycetota</taxon>
        <taxon>Actinomycetes</taxon>
        <taxon>Micrococcales</taxon>
        <taxon>Cellulomonadaceae</taxon>
        <taxon>Actinotalea</taxon>
    </lineage>
</organism>
<evidence type="ECO:0000259" key="1">
    <source>
        <dbReference type="PROSITE" id="PS51186"/>
    </source>
</evidence>